<protein>
    <recommendedName>
        <fullName evidence="4">Surface antigen domain-containing protein</fullName>
    </recommendedName>
</protein>
<keyword evidence="3" id="KW-1185">Reference proteome</keyword>
<dbReference type="EMBL" id="JALNMJ010000015">
    <property type="protein sequence ID" value="MCK7614444.1"/>
    <property type="molecule type" value="Genomic_DNA"/>
</dbReference>
<keyword evidence="1" id="KW-0812">Transmembrane</keyword>
<feature type="transmembrane region" description="Helical" evidence="1">
    <location>
        <begin position="102"/>
        <end position="123"/>
    </location>
</feature>
<keyword evidence="1" id="KW-1133">Transmembrane helix</keyword>
<dbReference type="RefSeq" id="WP_248157006.1">
    <property type="nucleotide sequence ID" value="NZ_JALNMJ010000015.1"/>
</dbReference>
<dbReference type="Proteomes" id="UP001431221">
    <property type="component" value="Unassembled WGS sequence"/>
</dbReference>
<comment type="caution">
    <text evidence="2">The sequence shown here is derived from an EMBL/GenBank/DDBJ whole genome shotgun (WGS) entry which is preliminary data.</text>
</comment>
<evidence type="ECO:0000256" key="1">
    <source>
        <dbReference type="SAM" id="Phobius"/>
    </source>
</evidence>
<evidence type="ECO:0000313" key="2">
    <source>
        <dbReference type="EMBL" id="MCK7614444.1"/>
    </source>
</evidence>
<accession>A0ABT0GYD2</accession>
<keyword evidence="1" id="KW-0472">Membrane</keyword>
<proteinExistence type="predicted"/>
<organism evidence="2 3">
    <name type="scientific">Roseibium sediminicola</name>
    <dbReference type="NCBI Taxonomy" id="2933272"/>
    <lineage>
        <taxon>Bacteria</taxon>
        <taxon>Pseudomonadati</taxon>
        <taxon>Pseudomonadota</taxon>
        <taxon>Alphaproteobacteria</taxon>
        <taxon>Hyphomicrobiales</taxon>
        <taxon>Stappiaceae</taxon>
        <taxon>Roseibium</taxon>
    </lineage>
</organism>
<evidence type="ECO:0000313" key="3">
    <source>
        <dbReference type="Proteomes" id="UP001431221"/>
    </source>
</evidence>
<sequence>MTFDEKREQILLAKDIGKILDCEGPVPERTALRARIEKQPGGSEMLRDMAHDNTVLQKAVAADIPDASMARFQALIDREFARRDLPAAHHAHHAHASWKTMFVQMAAALVLIAGTFAFTSFWMQSRMDDAVSSLAAHMETERILLAQTVQEALETKVSGEPVFVGQEGDWSEVLTPIKTYRSKSGHWCRQYLRQTTFGGLDLKIRGTACRDGGGTWTTVFAEPVSDKFSPQTPGI</sequence>
<reference evidence="2" key="1">
    <citation type="submission" date="2022-04" db="EMBL/GenBank/DDBJ databases">
        <title>Roseibium sp. CAU 1639 isolated from mud.</title>
        <authorList>
            <person name="Kim W."/>
        </authorList>
    </citation>
    <scope>NUCLEOTIDE SEQUENCE</scope>
    <source>
        <strain evidence="2">CAU 1639</strain>
    </source>
</reference>
<gene>
    <name evidence="2" type="ORF">M0H32_19915</name>
</gene>
<name>A0ABT0GYD2_9HYPH</name>
<evidence type="ECO:0008006" key="4">
    <source>
        <dbReference type="Google" id="ProtNLM"/>
    </source>
</evidence>